<proteinExistence type="predicted"/>
<comment type="caution">
    <text evidence="1">The sequence shown here is derived from an EMBL/GenBank/DDBJ whole genome shotgun (WGS) entry which is preliminary data.</text>
</comment>
<dbReference type="EMBL" id="BAAAHG010000001">
    <property type="protein sequence ID" value="GAA0901392.1"/>
    <property type="molecule type" value="Genomic_DNA"/>
</dbReference>
<protein>
    <submittedName>
        <fullName evidence="1">Uncharacterized protein</fullName>
    </submittedName>
</protein>
<accession>A0ABP3YPG1</accession>
<dbReference type="Proteomes" id="UP001501005">
    <property type="component" value="Unassembled WGS sequence"/>
</dbReference>
<keyword evidence="2" id="KW-1185">Reference proteome</keyword>
<sequence>MGVVGVDAGRRGPADRPRSHMGVRWVTFDPIAGDFAARDRRQDGPSHLP</sequence>
<reference evidence="2" key="1">
    <citation type="journal article" date="2019" name="Int. J. Syst. Evol. Microbiol.">
        <title>The Global Catalogue of Microorganisms (GCM) 10K type strain sequencing project: providing services to taxonomists for standard genome sequencing and annotation.</title>
        <authorList>
            <consortium name="The Broad Institute Genomics Platform"/>
            <consortium name="The Broad Institute Genome Sequencing Center for Infectious Disease"/>
            <person name="Wu L."/>
            <person name="Ma J."/>
        </authorList>
    </citation>
    <scope>NUCLEOTIDE SEQUENCE [LARGE SCALE GENOMIC DNA]</scope>
    <source>
        <strain evidence="2">JCM 10673</strain>
    </source>
</reference>
<gene>
    <name evidence="1" type="ORF">GCM10009549_02250</name>
</gene>
<evidence type="ECO:0000313" key="2">
    <source>
        <dbReference type="Proteomes" id="UP001501005"/>
    </source>
</evidence>
<evidence type="ECO:0000313" key="1">
    <source>
        <dbReference type="EMBL" id="GAA0901392.1"/>
    </source>
</evidence>
<name>A0ABP3YPG1_9ACTN</name>
<organism evidence="1 2">
    <name type="scientific">Streptomyces thermoalcalitolerans</name>
    <dbReference type="NCBI Taxonomy" id="65605"/>
    <lineage>
        <taxon>Bacteria</taxon>
        <taxon>Bacillati</taxon>
        <taxon>Actinomycetota</taxon>
        <taxon>Actinomycetes</taxon>
        <taxon>Kitasatosporales</taxon>
        <taxon>Streptomycetaceae</taxon>
        <taxon>Streptomyces</taxon>
    </lineage>
</organism>